<evidence type="ECO:0000256" key="8">
    <source>
        <dbReference type="ARBA" id="ARBA00022840"/>
    </source>
</evidence>
<dbReference type="PRINTS" id="PR00990">
    <property type="entry name" value="RIBOKINASE"/>
</dbReference>
<dbReference type="InterPro" id="IPR002139">
    <property type="entry name" value="Ribo/fructo_kinase"/>
</dbReference>
<dbReference type="Pfam" id="PF00294">
    <property type="entry name" value="PfkB"/>
    <property type="match status" value="1"/>
</dbReference>
<dbReference type="AlphaFoldDB" id="A0A0R0CKH8"/>
<feature type="binding site" evidence="12">
    <location>
        <position position="304"/>
    </location>
    <ligand>
        <name>K(+)</name>
        <dbReference type="ChEBI" id="CHEBI:29103"/>
    </ligand>
</feature>
<dbReference type="CDD" id="cd01174">
    <property type="entry name" value="ribokinase"/>
    <property type="match status" value="1"/>
</dbReference>
<keyword evidence="6 12" id="KW-0547">Nucleotide-binding</keyword>
<dbReference type="PATRIC" id="fig|344882.3.peg.2907"/>
<keyword evidence="10 12" id="KW-0630">Potassium</keyword>
<evidence type="ECO:0000256" key="9">
    <source>
        <dbReference type="ARBA" id="ARBA00022842"/>
    </source>
</evidence>
<keyword evidence="5 12" id="KW-0479">Metal-binding</keyword>
<feature type="binding site" evidence="12">
    <location>
        <begin position="38"/>
        <end position="42"/>
    </location>
    <ligand>
        <name>substrate</name>
    </ligand>
</feature>
<feature type="binding site" evidence="12">
    <location>
        <position position="262"/>
    </location>
    <ligand>
        <name>K(+)</name>
        <dbReference type="ChEBI" id="CHEBI:29103"/>
    </ligand>
</feature>
<evidence type="ECO:0000256" key="10">
    <source>
        <dbReference type="ARBA" id="ARBA00022958"/>
    </source>
</evidence>
<feature type="binding site" evidence="12">
    <location>
        <begin position="226"/>
        <end position="231"/>
    </location>
    <ligand>
        <name>ATP</name>
        <dbReference type="ChEBI" id="CHEBI:30616"/>
    </ligand>
</feature>
<proteinExistence type="inferred from homology"/>
<organism evidence="14 15">
    <name type="scientific">Pseudoxanthomonas dokdonensis</name>
    <dbReference type="NCBI Taxonomy" id="344882"/>
    <lineage>
        <taxon>Bacteria</taxon>
        <taxon>Pseudomonadati</taxon>
        <taxon>Pseudomonadota</taxon>
        <taxon>Gammaproteobacteria</taxon>
        <taxon>Lysobacterales</taxon>
        <taxon>Lysobacteraceae</taxon>
        <taxon>Pseudoxanthomonas</taxon>
    </lineage>
</organism>
<evidence type="ECO:0000313" key="14">
    <source>
        <dbReference type="EMBL" id="KRG70117.1"/>
    </source>
</evidence>
<keyword evidence="7 12" id="KW-0418">Kinase</keyword>
<keyword evidence="8 12" id="KW-0067">ATP-binding</keyword>
<feature type="binding site" evidence="12">
    <location>
        <position position="137"/>
    </location>
    <ligand>
        <name>substrate</name>
    </ligand>
</feature>
<comment type="caution">
    <text evidence="14">The sequence shown here is derived from an EMBL/GenBank/DDBJ whole genome shotgun (WGS) entry which is preliminary data.</text>
</comment>
<evidence type="ECO:0000256" key="2">
    <source>
        <dbReference type="ARBA" id="ARBA00012035"/>
    </source>
</evidence>
<dbReference type="InterPro" id="IPR002173">
    <property type="entry name" value="Carboh/pur_kinase_PfkB_CS"/>
</dbReference>
<dbReference type="STRING" id="344882.ABB29_07800"/>
<feature type="binding site" evidence="12">
    <location>
        <position position="302"/>
    </location>
    <ligand>
        <name>K(+)</name>
        <dbReference type="ChEBI" id="CHEBI:29103"/>
    </ligand>
</feature>
<dbReference type="InterPro" id="IPR011611">
    <property type="entry name" value="PfkB_dom"/>
</dbReference>
<dbReference type="OrthoDB" id="9775849at2"/>
<keyword evidence="9 12" id="KW-0460">Magnesium</keyword>
<dbReference type="PANTHER" id="PTHR10584:SF166">
    <property type="entry name" value="RIBOKINASE"/>
    <property type="match status" value="1"/>
</dbReference>
<comment type="activity regulation">
    <text evidence="12">Activated by a monovalent cation that binds near, but not in, the active site. The most likely occupant of the site in vivo is potassium. Ion binding induces a conformational change that may alter substrate affinity.</text>
</comment>
<dbReference type="GO" id="GO:0004747">
    <property type="term" value="F:ribokinase activity"/>
    <property type="evidence" value="ECO:0007669"/>
    <property type="project" value="UniProtKB-UniRule"/>
</dbReference>
<dbReference type="GO" id="GO:0005829">
    <property type="term" value="C:cytosol"/>
    <property type="evidence" value="ECO:0007669"/>
    <property type="project" value="TreeGrafter"/>
</dbReference>
<feature type="binding site" evidence="12">
    <location>
        <position position="260"/>
    </location>
    <ligand>
        <name>K(+)</name>
        <dbReference type="ChEBI" id="CHEBI:29103"/>
    </ligand>
</feature>
<feature type="active site" description="Proton acceptor" evidence="12">
    <location>
        <position position="266"/>
    </location>
</feature>
<feature type="binding site" evidence="12">
    <location>
        <position position="182"/>
    </location>
    <ligand>
        <name>ATP</name>
        <dbReference type="ChEBI" id="CHEBI:30616"/>
    </ligand>
</feature>
<dbReference type="PROSITE" id="PS00584">
    <property type="entry name" value="PFKB_KINASES_2"/>
    <property type="match status" value="1"/>
</dbReference>
<comment type="similarity">
    <text evidence="1">Belongs to the carbohydrate kinase pfkB family.</text>
</comment>
<dbReference type="PANTHER" id="PTHR10584">
    <property type="entry name" value="SUGAR KINASE"/>
    <property type="match status" value="1"/>
</dbReference>
<dbReference type="InterPro" id="IPR029056">
    <property type="entry name" value="Ribokinase-like"/>
</dbReference>
<gene>
    <name evidence="12" type="primary">rbsK</name>
    <name evidence="14" type="ORF">ABB29_07800</name>
</gene>
<keyword evidence="4 12" id="KW-0808">Transferase</keyword>
<keyword evidence="12" id="KW-0963">Cytoplasm</keyword>
<dbReference type="HAMAP" id="MF_01987">
    <property type="entry name" value="Ribokinase"/>
    <property type="match status" value="1"/>
</dbReference>
<feature type="binding site" evidence="12">
    <location>
        <begin position="265"/>
        <end position="266"/>
    </location>
    <ligand>
        <name>ATP</name>
        <dbReference type="ChEBI" id="CHEBI:30616"/>
    </ligand>
</feature>
<keyword evidence="15" id="KW-1185">Reference proteome</keyword>
<accession>A0A0R0CKH8</accession>
<evidence type="ECO:0000256" key="12">
    <source>
        <dbReference type="HAMAP-Rule" id="MF_01987"/>
    </source>
</evidence>
<feature type="binding site" evidence="12">
    <location>
        <position position="266"/>
    </location>
    <ligand>
        <name>substrate</name>
    </ligand>
</feature>
<dbReference type="EC" id="2.7.1.15" evidence="2 12"/>
<dbReference type="Gene3D" id="3.40.1190.20">
    <property type="match status" value="1"/>
</dbReference>
<sequence length="321" mass="32961">MPNVTIVGSFNIDHVWRCETLPAAGATIAGQYATGPGGKGFNQAIAAARAGAATRFVCALGTDAGGALAMSLGKADGLDMRAQATEVPTGTAGIYVDARGRNSIVIGAGANAQLSEAFVQAQCAELGHGDVLLAQLESPLEAVLAALRRARQQGALTLLNTAPANAPTSAELLSLADVLTPNETEFAALLARHVGERLQPEEIGEVDGNRLHHLCRELHHGSVVVTLGSLGVFVSHAEDTLRGDGKSFYRLSAEAVEAIDSTGAGDAFNGALAASLASAAGQGVFADHVRFGNRFAALSTEREGAALAMPTREQVLARFAD</sequence>
<evidence type="ECO:0000256" key="6">
    <source>
        <dbReference type="ARBA" id="ARBA00022741"/>
    </source>
</evidence>
<dbReference type="EMBL" id="LDJL01000007">
    <property type="protein sequence ID" value="KRG70117.1"/>
    <property type="molecule type" value="Genomic_DNA"/>
</dbReference>
<evidence type="ECO:0000256" key="3">
    <source>
        <dbReference type="ARBA" id="ARBA00016943"/>
    </source>
</evidence>
<evidence type="ECO:0000256" key="5">
    <source>
        <dbReference type="ARBA" id="ARBA00022723"/>
    </source>
</evidence>
<feature type="domain" description="Carbohydrate kinase PfkB" evidence="13">
    <location>
        <begin position="1"/>
        <end position="311"/>
    </location>
</feature>
<dbReference type="GO" id="GO:0046872">
    <property type="term" value="F:metal ion binding"/>
    <property type="evidence" value="ECO:0007669"/>
    <property type="project" value="UniProtKB-KW"/>
</dbReference>
<keyword evidence="11 12" id="KW-0119">Carbohydrate metabolism</keyword>
<comment type="cofactor">
    <cofactor evidence="12">
        <name>Mg(2+)</name>
        <dbReference type="ChEBI" id="CHEBI:18420"/>
    </cofactor>
    <text evidence="12">Requires a divalent cation, most likely magnesium in vivo, as an electrophilic catalyst to aid phosphoryl group transfer. It is the chelate of the metal and the nucleotide that is the actual substrate.</text>
</comment>
<feature type="binding site" evidence="12">
    <location>
        <begin position="11"/>
        <end position="13"/>
    </location>
    <ligand>
        <name>substrate</name>
    </ligand>
</feature>
<comment type="subunit">
    <text evidence="12">Homodimer.</text>
</comment>
<dbReference type="RefSeq" id="WP_057658055.1">
    <property type="nucleotide sequence ID" value="NZ_LDJL01000007.1"/>
</dbReference>
<dbReference type="UniPathway" id="UPA00916">
    <property type="reaction ID" value="UER00889"/>
</dbReference>
<feature type="binding site" evidence="12">
    <location>
        <position position="293"/>
    </location>
    <ligand>
        <name>ATP</name>
        <dbReference type="ChEBI" id="CHEBI:30616"/>
    </ligand>
</feature>
<feature type="binding site" evidence="12">
    <location>
        <position position="299"/>
    </location>
    <ligand>
        <name>K(+)</name>
        <dbReference type="ChEBI" id="CHEBI:29103"/>
    </ligand>
</feature>
<evidence type="ECO:0000256" key="4">
    <source>
        <dbReference type="ARBA" id="ARBA00022679"/>
    </source>
</evidence>
<comment type="function">
    <text evidence="12">Catalyzes the phosphorylation of ribose at O-5 in a reaction requiring ATP and magnesium. The resulting D-ribose-5-phosphate can then be used either for sythesis of nucleotides, histidine, and tryptophan, or as a component of the pentose phosphate pathway.</text>
</comment>
<evidence type="ECO:0000256" key="1">
    <source>
        <dbReference type="ARBA" id="ARBA00005380"/>
    </source>
</evidence>
<evidence type="ECO:0000256" key="11">
    <source>
        <dbReference type="ARBA" id="ARBA00023277"/>
    </source>
</evidence>
<dbReference type="SUPFAM" id="SSF53613">
    <property type="entry name" value="Ribokinase-like"/>
    <property type="match status" value="1"/>
</dbReference>
<dbReference type="GO" id="GO:0019303">
    <property type="term" value="P:D-ribose catabolic process"/>
    <property type="evidence" value="ECO:0007669"/>
    <property type="project" value="UniProtKB-UniRule"/>
</dbReference>
<comment type="similarity">
    <text evidence="12">Belongs to the carbohydrate kinase PfkB family. Ribokinase subfamily.</text>
</comment>
<comment type="pathway">
    <text evidence="12">Carbohydrate metabolism; D-ribose degradation; D-ribose 5-phosphate from beta-D-ribopyranose: step 2/2.</text>
</comment>
<dbReference type="GO" id="GO:0005524">
    <property type="term" value="F:ATP binding"/>
    <property type="evidence" value="ECO:0007669"/>
    <property type="project" value="UniProtKB-UniRule"/>
</dbReference>
<evidence type="ECO:0000256" key="7">
    <source>
        <dbReference type="ARBA" id="ARBA00022777"/>
    </source>
</evidence>
<comment type="caution">
    <text evidence="12">Lacks conserved residue(s) required for the propagation of feature annotation.</text>
</comment>
<evidence type="ECO:0000259" key="13">
    <source>
        <dbReference type="Pfam" id="PF00294"/>
    </source>
</evidence>
<reference evidence="14 15" key="1">
    <citation type="submission" date="2015-05" db="EMBL/GenBank/DDBJ databases">
        <title>Genome sequencing and analysis of members of genus Stenotrophomonas.</title>
        <authorList>
            <person name="Patil P.P."/>
            <person name="Midha S."/>
            <person name="Patil P.B."/>
        </authorList>
    </citation>
    <scope>NUCLEOTIDE SEQUENCE [LARGE SCALE GENOMIC DNA]</scope>
    <source>
        <strain evidence="14 15">DSM 21858</strain>
    </source>
</reference>
<dbReference type="InterPro" id="IPR011877">
    <property type="entry name" value="Ribokinase"/>
</dbReference>
<comment type="catalytic activity">
    <reaction evidence="12">
        <text>D-ribose + ATP = D-ribose 5-phosphate + ADP + H(+)</text>
        <dbReference type="Rhea" id="RHEA:13697"/>
        <dbReference type="ChEBI" id="CHEBI:15378"/>
        <dbReference type="ChEBI" id="CHEBI:30616"/>
        <dbReference type="ChEBI" id="CHEBI:47013"/>
        <dbReference type="ChEBI" id="CHEBI:78346"/>
        <dbReference type="ChEBI" id="CHEBI:456216"/>
        <dbReference type="EC" id="2.7.1.15"/>
    </reaction>
</comment>
<evidence type="ECO:0000313" key="15">
    <source>
        <dbReference type="Proteomes" id="UP000052052"/>
    </source>
</evidence>
<protein>
    <recommendedName>
        <fullName evidence="3 12">Ribokinase</fullName>
        <shortName evidence="12">RK</shortName>
        <ecNumber evidence="2 12">2.7.1.15</ecNumber>
    </recommendedName>
</protein>
<name>A0A0R0CKH8_9GAMM</name>
<dbReference type="Proteomes" id="UP000052052">
    <property type="component" value="Unassembled WGS sequence"/>
</dbReference>
<comment type="subcellular location">
    <subcellularLocation>
        <location evidence="12">Cytoplasm</location>
    </subcellularLocation>
</comment>